<protein>
    <submittedName>
        <fullName evidence="1">Uncharacterized protein</fullName>
    </submittedName>
</protein>
<sequence>KTMLYRYHCDSTAMSWNIQSNAQPLFCPPPPHPTQSPCFISSKKKLDTVINCTSTRPYTESIFVASTLFKSCIIANLYS</sequence>
<name>A0A0B7BXM3_9EUPU</name>
<organism evidence="1">
    <name type="scientific">Arion vulgaris</name>
    <dbReference type="NCBI Taxonomy" id="1028688"/>
    <lineage>
        <taxon>Eukaryota</taxon>
        <taxon>Metazoa</taxon>
        <taxon>Spiralia</taxon>
        <taxon>Lophotrochozoa</taxon>
        <taxon>Mollusca</taxon>
        <taxon>Gastropoda</taxon>
        <taxon>Heterobranchia</taxon>
        <taxon>Euthyneura</taxon>
        <taxon>Panpulmonata</taxon>
        <taxon>Eupulmonata</taxon>
        <taxon>Stylommatophora</taxon>
        <taxon>Helicina</taxon>
        <taxon>Arionoidea</taxon>
        <taxon>Arionidae</taxon>
        <taxon>Arion</taxon>
    </lineage>
</organism>
<gene>
    <name evidence="1" type="primary">ORF214717</name>
</gene>
<proteinExistence type="predicted"/>
<evidence type="ECO:0000313" key="1">
    <source>
        <dbReference type="EMBL" id="CEK97121.1"/>
    </source>
</evidence>
<accession>A0A0B7BXM3</accession>
<reference evidence="1" key="1">
    <citation type="submission" date="2014-12" db="EMBL/GenBank/DDBJ databases">
        <title>Insight into the proteome of Arion vulgaris.</title>
        <authorList>
            <person name="Aradska J."/>
            <person name="Bulat T."/>
            <person name="Smidak R."/>
            <person name="Sarate P."/>
            <person name="Gangsoo J."/>
            <person name="Sialana F."/>
            <person name="Bilban M."/>
            <person name="Lubec G."/>
        </authorList>
    </citation>
    <scope>NUCLEOTIDE SEQUENCE</scope>
    <source>
        <tissue evidence="1">Skin</tissue>
    </source>
</reference>
<dbReference type="EMBL" id="HACG01050256">
    <property type="protein sequence ID" value="CEK97121.1"/>
    <property type="molecule type" value="Transcribed_RNA"/>
</dbReference>
<feature type="non-terminal residue" evidence="1">
    <location>
        <position position="1"/>
    </location>
</feature>
<dbReference type="AlphaFoldDB" id="A0A0B7BXM3"/>